<protein>
    <submittedName>
        <fullName evidence="1">Uncharacterized protein</fullName>
    </submittedName>
</protein>
<dbReference type="AlphaFoldDB" id="A0A1V3IML9"/>
<dbReference type="RefSeq" id="WP_077416219.1">
    <property type="nucleotide sequence ID" value="NZ_MLHI01000012.1"/>
</dbReference>
<comment type="caution">
    <text evidence="1">The sequence shown here is derived from an EMBL/GenBank/DDBJ whole genome shotgun (WGS) entry which is preliminary data.</text>
</comment>
<sequence length="86" mass="10174">MDWWFLNGFKILKFILKSTIHRFTRYLKEIDGYTAKSSINQLLAQITTENFDSRSLSPLFQKLGKLEHEKQKVLLEIDSILQKEKA</sequence>
<dbReference type="EMBL" id="MLHJ01000047">
    <property type="protein sequence ID" value="OOF42932.1"/>
    <property type="molecule type" value="Genomic_DNA"/>
</dbReference>
<evidence type="ECO:0000313" key="2">
    <source>
        <dbReference type="Proteomes" id="UP000189433"/>
    </source>
</evidence>
<name>A0A1V3IML9_9PAST</name>
<reference evidence="1 2" key="1">
    <citation type="submission" date="2016-10" db="EMBL/GenBank/DDBJ databases">
        <title>Rodentibacter gen. nov. and new species.</title>
        <authorList>
            <person name="Christensen H."/>
        </authorList>
    </citation>
    <scope>NUCLEOTIDE SEQUENCE [LARGE SCALE GENOMIC DNA]</scope>
    <source>
        <strain evidence="1 2">CCUG17206</strain>
    </source>
</reference>
<proteinExistence type="predicted"/>
<dbReference type="Proteomes" id="UP000189433">
    <property type="component" value="Unassembled WGS sequence"/>
</dbReference>
<accession>A0A1V3IML9</accession>
<evidence type="ECO:0000313" key="1">
    <source>
        <dbReference type="EMBL" id="OOF42932.1"/>
    </source>
</evidence>
<keyword evidence="2" id="KW-1185">Reference proteome</keyword>
<gene>
    <name evidence="1" type="ORF">BKK50_05720</name>
</gene>
<organism evidence="1 2">
    <name type="scientific">Rodentibacter rarus</name>
    <dbReference type="NCBI Taxonomy" id="1908260"/>
    <lineage>
        <taxon>Bacteria</taxon>
        <taxon>Pseudomonadati</taxon>
        <taxon>Pseudomonadota</taxon>
        <taxon>Gammaproteobacteria</taxon>
        <taxon>Pasteurellales</taxon>
        <taxon>Pasteurellaceae</taxon>
        <taxon>Rodentibacter</taxon>
    </lineage>
</organism>